<reference evidence="3" key="2">
    <citation type="submission" date="2013-12" db="EMBL/GenBank/DDBJ databases">
        <authorList>
            <person name="Yu Y."/>
            <person name="Lee S."/>
            <person name="de Baynast K."/>
            <person name="Wissotski M."/>
            <person name="Liu L."/>
            <person name="Talag J."/>
            <person name="Goicoechea J."/>
            <person name="Angelova A."/>
            <person name="Jetty R."/>
            <person name="Kudrna D."/>
            <person name="Golser W."/>
            <person name="Rivera L."/>
            <person name="Zhang J."/>
            <person name="Wing R."/>
        </authorList>
    </citation>
    <scope>NUCLEOTIDE SEQUENCE</scope>
</reference>
<dbReference type="AlphaFoldDB" id="A0A0D9XUJ4"/>
<accession>A0A0D9XUJ4</accession>
<organism evidence="2 3">
    <name type="scientific">Leersia perrieri</name>
    <dbReference type="NCBI Taxonomy" id="77586"/>
    <lineage>
        <taxon>Eukaryota</taxon>
        <taxon>Viridiplantae</taxon>
        <taxon>Streptophyta</taxon>
        <taxon>Embryophyta</taxon>
        <taxon>Tracheophyta</taxon>
        <taxon>Spermatophyta</taxon>
        <taxon>Magnoliopsida</taxon>
        <taxon>Liliopsida</taxon>
        <taxon>Poales</taxon>
        <taxon>Poaceae</taxon>
        <taxon>BOP clade</taxon>
        <taxon>Oryzoideae</taxon>
        <taxon>Oryzeae</taxon>
        <taxon>Oryzinae</taxon>
        <taxon>Leersia</taxon>
    </lineage>
</organism>
<evidence type="ECO:0000256" key="1">
    <source>
        <dbReference type="SAM" id="MobiDB-lite"/>
    </source>
</evidence>
<sequence length="178" mass="20892">MVNPTPTPVTKRAGHEQRVRHHERVAPAGGKDGREYEHVHRSEQHLDLLVGFCERKLRDNISTVPYEEPPKLEELTKEKKTKKILVESVVDGSDLDMVLSYEPDELSYFIESTHEWMLQEQEKYRRQIENFGYAFIHYPKKVILLDDNEEGEYITDDEGRDDDVEKKDATFTEEKNDS</sequence>
<feature type="region of interest" description="Disordered" evidence="1">
    <location>
        <begin position="1"/>
        <end position="34"/>
    </location>
</feature>
<keyword evidence="3" id="KW-1185">Reference proteome</keyword>
<name>A0A0D9XUJ4_9ORYZ</name>
<feature type="compositionally biased region" description="Basic and acidic residues" evidence="1">
    <location>
        <begin position="163"/>
        <end position="178"/>
    </location>
</feature>
<proteinExistence type="predicted"/>
<reference evidence="2" key="3">
    <citation type="submission" date="2015-04" db="UniProtKB">
        <authorList>
            <consortium name="EnsemblPlants"/>
        </authorList>
    </citation>
    <scope>IDENTIFICATION</scope>
</reference>
<dbReference type="Gramene" id="LPERR11G17200.1">
    <property type="protein sequence ID" value="LPERR11G17200.1"/>
    <property type="gene ID" value="LPERR11G17200"/>
</dbReference>
<feature type="compositionally biased region" description="Acidic residues" evidence="1">
    <location>
        <begin position="152"/>
        <end position="162"/>
    </location>
</feature>
<feature type="region of interest" description="Disordered" evidence="1">
    <location>
        <begin position="152"/>
        <end position="178"/>
    </location>
</feature>
<evidence type="ECO:0000313" key="3">
    <source>
        <dbReference type="Proteomes" id="UP000032180"/>
    </source>
</evidence>
<reference evidence="2 3" key="1">
    <citation type="submission" date="2012-08" db="EMBL/GenBank/DDBJ databases">
        <title>Oryza genome evolution.</title>
        <authorList>
            <person name="Wing R.A."/>
        </authorList>
    </citation>
    <scope>NUCLEOTIDE SEQUENCE</scope>
</reference>
<dbReference type="EnsemblPlants" id="LPERR11G17200.1">
    <property type="protein sequence ID" value="LPERR11G17200.1"/>
    <property type="gene ID" value="LPERR11G17200"/>
</dbReference>
<evidence type="ECO:0000313" key="2">
    <source>
        <dbReference type="EnsemblPlants" id="LPERR11G17200.1"/>
    </source>
</evidence>
<dbReference type="Proteomes" id="UP000032180">
    <property type="component" value="Chromosome 11"/>
</dbReference>
<protein>
    <submittedName>
        <fullName evidence="2">Uncharacterized protein</fullName>
    </submittedName>
</protein>
<dbReference type="HOGENOM" id="CLU_1512731_0_0_1"/>